<evidence type="ECO:0000313" key="8">
    <source>
        <dbReference type="EMBL" id="KZT58445.1"/>
    </source>
</evidence>
<sequence length="336" mass="37181">MSALLSSALSFLPTSLIWNNYTLTSLNFLFFYLTWLTLVLSHSPLKISILSTLIIRLLCFWLPALSITAFDLLLPDLSNGWKFHPSSVSMLPSTAPGLLLRAAINDALGLGLHALAVYALPFQLFPVSMTLPLLPTVIYDVLLSQMISSCLYYYLHRTVHYLWPALHAQHHSHPPTPLLAHAQNPADYLLLSLLPTYLAPVLRRTHILTFLIVLAVQCGVDVMRFSGYSGLWGMAGGLSRRTEGHYYNRGTCYFGIWGVLDYLHGTSPASLEADAKRTFGRAKQRAKDEWDAGLAKAAGDKPLPGLPMPKAKKLTKARPKGGEGVVTRSRRRKADS</sequence>
<dbReference type="Proteomes" id="UP000076842">
    <property type="component" value="Unassembled WGS sequence"/>
</dbReference>
<dbReference type="GO" id="GO:0016491">
    <property type="term" value="F:oxidoreductase activity"/>
    <property type="evidence" value="ECO:0007669"/>
    <property type="project" value="InterPro"/>
</dbReference>
<keyword evidence="4 6" id="KW-0472">Membrane</keyword>
<reference evidence="8 9" key="1">
    <citation type="journal article" date="2016" name="Mol. Biol. Evol.">
        <title>Comparative Genomics of Early-Diverging Mushroom-Forming Fungi Provides Insights into the Origins of Lignocellulose Decay Capabilities.</title>
        <authorList>
            <person name="Nagy L.G."/>
            <person name="Riley R."/>
            <person name="Tritt A."/>
            <person name="Adam C."/>
            <person name="Daum C."/>
            <person name="Floudas D."/>
            <person name="Sun H."/>
            <person name="Yadav J.S."/>
            <person name="Pangilinan J."/>
            <person name="Larsson K.H."/>
            <person name="Matsuura K."/>
            <person name="Barry K."/>
            <person name="Labutti K."/>
            <person name="Kuo R."/>
            <person name="Ohm R.A."/>
            <person name="Bhattacharya S.S."/>
            <person name="Shirouzu T."/>
            <person name="Yoshinaga Y."/>
            <person name="Martin F.M."/>
            <person name="Grigoriev I.V."/>
            <person name="Hibbett D.S."/>
        </authorList>
    </citation>
    <scope>NUCLEOTIDE SEQUENCE [LARGE SCALE GENOMIC DNA]</scope>
    <source>
        <strain evidence="8 9">HHB12733</strain>
    </source>
</reference>
<name>A0A165GT99_9BASI</name>
<dbReference type="InParanoid" id="A0A165GT99"/>
<dbReference type="InterPro" id="IPR006694">
    <property type="entry name" value="Fatty_acid_hydroxylase"/>
</dbReference>
<evidence type="ECO:0000256" key="6">
    <source>
        <dbReference type="SAM" id="Phobius"/>
    </source>
</evidence>
<evidence type="ECO:0000256" key="1">
    <source>
        <dbReference type="ARBA" id="ARBA00004370"/>
    </source>
</evidence>
<feature type="domain" description="Fatty acid hydroxylase" evidence="7">
    <location>
        <begin position="143"/>
        <end position="266"/>
    </location>
</feature>
<evidence type="ECO:0000256" key="5">
    <source>
        <dbReference type="SAM" id="MobiDB-lite"/>
    </source>
</evidence>
<evidence type="ECO:0000256" key="4">
    <source>
        <dbReference type="ARBA" id="ARBA00023136"/>
    </source>
</evidence>
<dbReference type="OrthoDB" id="408954at2759"/>
<dbReference type="EMBL" id="KV423951">
    <property type="protein sequence ID" value="KZT58445.1"/>
    <property type="molecule type" value="Genomic_DNA"/>
</dbReference>
<dbReference type="GO" id="GO:0008610">
    <property type="term" value="P:lipid biosynthetic process"/>
    <property type="evidence" value="ECO:0007669"/>
    <property type="project" value="InterPro"/>
</dbReference>
<evidence type="ECO:0000259" key="7">
    <source>
        <dbReference type="Pfam" id="PF04116"/>
    </source>
</evidence>
<dbReference type="InterPro" id="IPR050307">
    <property type="entry name" value="Sterol_Desaturase_Related"/>
</dbReference>
<protein>
    <recommendedName>
        <fullName evidence="7">Fatty acid hydroxylase domain-containing protein</fullName>
    </recommendedName>
</protein>
<comment type="subcellular location">
    <subcellularLocation>
        <location evidence="1">Membrane</location>
    </subcellularLocation>
</comment>
<feature type="transmembrane region" description="Helical" evidence="6">
    <location>
        <begin position="132"/>
        <end position="155"/>
    </location>
</feature>
<feature type="transmembrane region" description="Helical" evidence="6">
    <location>
        <begin position="20"/>
        <end position="41"/>
    </location>
</feature>
<organism evidence="8 9">
    <name type="scientific">Calocera cornea HHB12733</name>
    <dbReference type="NCBI Taxonomy" id="1353952"/>
    <lineage>
        <taxon>Eukaryota</taxon>
        <taxon>Fungi</taxon>
        <taxon>Dikarya</taxon>
        <taxon>Basidiomycota</taxon>
        <taxon>Agaricomycotina</taxon>
        <taxon>Dacrymycetes</taxon>
        <taxon>Dacrymycetales</taxon>
        <taxon>Dacrymycetaceae</taxon>
        <taxon>Calocera</taxon>
    </lineage>
</organism>
<dbReference type="PANTHER" id="PTHR11863">
    <property type="entry name" value="STEROL DESATURASE"/>
    <property type="match status" value="1"/>
</dbReference>
<dbReference type="AlphaFoldDB" id="A0A165GT99"/>
<feature type="compositionally biased region" description="Basic residues" evidence="5">
    <location>
        <begin position="310"/>
        <end position="319"/>
    </location>
</feature>
<keyword evidence="3 6" id="KW-1133">Transmembrane helix</keyword>
<evidence type="ECO:0000256" key="2">
    <source>
        <dbReference type="ARBA" id="ARBA00022692"/>
    </source>
</evidence>
<accession>A0A165GT99</accession>
<feature type="transmembrane region" description="Helical" evidence="6">
    <location>
        <begin position="53"/>
        <end position="74"/>
    </location>
</feature>
<dbReference type="GO" id="GO:0016020">
    <property type="term" value="C:membrane"/>
    <property type="evidence" value="ECO:0007669"/>
    <property type="project" value="UniProtKB-SubCell"/>
</dbReference>
<evidence type="ECO:0000256" key="3">
    <source>
        <dbReference type="ARBA" id="ARBA00022989"/>
    </source>
</evidence>
<keyword evidence="9" id="KW-1185">Reference proteome</keyword>
<gene>
    <name evidence="8" type="ORF">CALCODRAFT_468417</name>
</gene>
<dbReference type="STRING" id="1353952.A0A165GT99"/>
<proteinExistence type="predicted"/>
<keyword evidence="2 6" id="KW-0812">Transmembrane</keyword>
<dbReference type="GO" id="GO:0005506">
    <property type="term" value="F:iron ion binding"/>
    <property type="evidence" value="ECO:0007669"/>
    <property type="project" value="InterPro"/>
</dbReference>
<feature type="region of interest" description="Disordered" evidence="5">
    <location>
        <begin position="286"/>
        <end position="336"/>
    </location>
</feature>
<evidence type="ECO:0000313" key="9">
    <source>
        <dbReference type="Proteomes" id="UP000076842"/>
    </source>
</evidence>
<dbReference type="Pfam" id="PF04116">
    <property type="entry name" value="FA_hydroxylase"/>
    <property type="match status" value="1"/>
</dbReference>